<gene>
    <name evidence="1" type="ORF">CDL15_Pgr005309</name>
</gene>
<dbReference type="EMBL" id="MTKT01001941">
    <property type="protein sequence ID" value="OWM82909.1"/>
    <property type="molecule type" value="Genomic_DNA"/>
</dbReference>
<name>A0A218XDY9_PUNGR</name>
<accession>A0A218XDY9</accession>
<proteinExistence type="predicted"/>
<protein>
    <submittedName>
        <fullName evidence="1">Uncharacterized protein</fullName>
    </submittedName>
</protein>
<organism evidence="1 2">
    <name type="scientific">Punica granatum</name>
    <name type="common">Pomegranate</name>
    <dbReference type="NCBI Taxonomy" id="22663"/>
    <lineage>
        <taxon>Eukaryota</taxon>
        <taxon>Viridiplantae</taxon>
        <taxon>Streptophyta</taxon>
        <taxon>Embryophyta</taxon>
        <taxon>Tracheophyta</taxon>
        <taxon>Spermatophyta</taxon>
        <taxon>Magnoliopsida</taxon>
        <taxon>eudicotyledons</taxon>
        <taxon>Gunneridae</taxon>
        <taxon>Pentapetalae</taxon>
        <taxon>rosids</taxon>
        <taxon>malvids</taxon>
        <taxon>Myrtales</taxon>
        <taxon>Lythraceae</taxon>
        <taxon>Punica</taxon>
    </lineage>
</organism>
<dbReference type="AlphaFoldDB" id="A0A218XDY9"/>
<evidence type="ECO:0000313" key="2">
    <source>
        <dbReference type="Proteomes" id="UP000197138"/>
    </source>
</evidence>
<dbReference type="Proteomes" id="UP000197138">
    <property type="component" value="Unassembled WGS sequence"/>
</dbReference>
<comment type="caution">
    <text evidence="1">The sequence shown here is derived from an EMBL/GenBank/DDBJ whole genome shotgun (WGS) entry which is preliminary data.</text>
</comment>
<reference evidence="2" key="1">
    <citation type="journal article" date="2017" name="Plant J.">
        <title>The pomegranate (Punica granatum L.) genome and the genomics of punicalagin biosynthesis.</title>
        <authorList>
            <person name="Qin G."/>
            <person name="Xu C."/>
            <person name="Ming R."/>
            <person name="Tang H."/>
            <person name="Guyot R."/>
            <person name="Kramer E.M."/>
            <person name="Hu Y."/>
            <person name="Yi X."/>
            <person name="Qi Y."/>
            <person name="Xu X."/>
            <person name="Gao Z."/>
            <person name="Pan H."/>
            <person name="Jian J."/>
            <person name="Tian Y."/>
            <person name="Yue Z."/>
            <person name="Xu Y."/>
        </authorList>
    </citation>
    <scope>NUCLEOTIDE SEQUENCE [LARGE SCALE GENOMIC DNA]</scope>
    <source>
        <strain evidence="2">cv. Dabenzi</strain>
    </source>
</reference>
<evidence type="ECO:0000313" key="1">
    <source>
        <dbReference type="EMBL" id="OWM82909.1"/>
    </source>
</evidence>
<sequence length="70" mass="8133">MRESDEMRERGSSECLLVTVRSQGELARILKLGKEKSRELVRFVTDKEGEDHEVLPASTICRERERERDG</sequence>